<dbReference type="Gene3D" id="4.10.70.10">
    <property type="entry name" value="Disintegrin domain"/>
    <property type="match status" value="1"/>
</dbReference>
<dbReference type="SMART" id="SM00050">
    <property type="entry name" value="DISIN"/>
    <property type="match status" value="1"/>
</dbReference>
<dbReference type="AlphaFoldDB" id="A0A1Y1Y287"/>
<keyword evidence="6" id="KW-1133">Transmembrane helix</keyword>
<dbReference type="GO" id="GO:0004222">
    <property type="term" value="F:metalloendopeptidase activity"/>
    <property type="evidence" value="ECO:0007669"/>
    <property type="project" value="InterPro"/>
</dbReference>
<dbReference type="PANTHER" id="PTHR11905:SF159">
    <property type="entry name" value="ADAM METALLOPROTEASE"/>
    <property type="match status" value="1"/>
</dbReference>
<dbReference type="InterPro" id="IPR001590">
    <property type="entry name" value="Peptidase_M12B"/>
</dbReference>
<dbReference type="OrthoDB" id="5951731at2759"/>
<dbReference type="EMBL" id="MCFE01000291">
    <property type="protein sequence ID" value="ORX92127.1"/>
    <property type="molecule type" value="Genomic_DNA"/>
</dbReference>
<dbReference type="GO" id="GO:0046872">
    <property type="term" value="F:metal ion binding"/>
    <property type="evidence" value="ECO:0007669"/>
    <property type="project" value="UniProtKB-KW"/>
</dbReference>
<keyword evidence="6" id="KW-0472">Membrane</keyword>
<evidence type="ECO:0000259" key="8">
    <source>
        <dbReference type="PROSITE" id="PS50215"/>
    </source>
</evidence>
<feature type="binding site" evidence="4">
    <location>
        <position position="322"/>
    </location>
    <ligand>
        <name>Zn(2+)</name>
        <dbReference type="ChEBI" id="CHEBI:29105"/>
        <note>catalytic</note>
    </ligand>
</feature>
<dbReference type="GO" id="GO:0006508">
    <property type="term" value="P:proteolysis"/>
    <property type="evidence" value="ECO:0007669"/>
    <property type="project" value="InterPro"/>
</dbReference>
<organism evidence="9 10">
    <name type="scientific">Basidiobolus meristosporus CBS 931.73</name>
    <dbReference type="NCBI Taxonomy" id="1314790"/>
    <lineage>
        <taxon>Eukaryota</taxon>
        <taxon>Fungi</taxon>
        <taxon>Fungi incertae sedis</taxon>
        <taxon>Zoopagomycota</taxon>
        <taxon>Entomophthoromycotina</taxon>
        <taxon>Basidiobolomycetes</taxon>
        <taxon>Basidiobolales</taxon>
        <taxon>Basidiobolaceae</taxon>
        <taxon>Basidiobolus</taxon>
    </lineage>
</organism>
<keyword evidence="4" id="KW-0479">Metal-binding</keyword>
<feature type="compositionally biased region" description="Polar residues" evidence="5">
    <location>
        <begin position="667"/>
        <end position="679"/>
    </location>
</feature>
<dbReference type="FunFam" id="4.10.70.10:FF:000003">
    <property type="entry name" value="Disintegrin and metalloproteinase domain-containing protein 17"/>
    <property type="match status" value="1"/>
</dbReference>
<evidence type="ECO:0000259" key="7">
    <source>
        <dbReference type="PROSITE" id="PS50214"/>
    </source>
</evidence>
<comment type="function">
    <text evidence="2">Probable zinc protease.</text>
</comment>
<feature type="domain" description="Peptidase M12B" evidence="8">
    <location>
        <begin position="167"/>
        <end position="376"/>
    </location>
</feature>
<evidence type="ECO:0000256" key="3">
    <source>
        <dbReference type="ARBA" id="ARBA00074021"/>
    </source>
</evidence>
<feature type="binding site" evidence="4">
    <location>
        <position position="328"/>
    </location>
    <ligand>
        <name>Zn(2+)</name>
        <dbReference type="ChEBI" id="CHEBI:29105"/>
        <note>catalytic</note>
    </ligand>
</feature>
<dbReference type="Proteomes" id="UP000193498">
    <property type="component" value="Unassembled WGS sequence"/>
</dbReference>
<reference evidence="9 10" key="1">
    <citation type="submission" date="2016-07" db="EMBL/GenBank/DDBJ databases">
        <title>Pervasive Adenine N6-methylation of Active Genes in Fungi.</title>
        <authorList>
            <consortium name="DOE Joint Genome Institute"/>
            <person name="Mondo S.J."/>
            <person name="Dannebaum R.O."/>
            <person name="Kuo R.C."/>
            <person name="Labutti K."/>
            <person name="Haridas S."/>
            <person name="Kuo A."/>
            <person name="Salamov A."/>
            <person name="Ahrendt S.R."/>
            <person name="Lipzen A."/>
            <person name="Sullivan W."/>
            <person name="Andreopoulos W.B."/>
            <person name="Clum A."/>
            <person name="Lindquist E."/>
            <person name="Daum C."/>
            <person name="Ramamoorthy G.K."/>
            <person name="Gryganskyi A."/>
            <person name="Culley D."/>
            <person name="Magnuson J.K."/>
            <person name="James T.Y."/>
            <person name="O'Malley M.A."/>
            <person name="Stajich J.E."/>
            <person name="Spatafora J.W."/>
            <person name="Visel A."/>
            <person name="Grigoriev I.V."/>
        </authorList>
    </citation>
    <scope>NUCLEOTIDE SEQUENCE [LARGE SCALE GENOMIC DNA]</scope>
    <source>
        <strain evidence="9 10">CBS 931.73</strain>
    </source>
</reference>
<dbReference type="Pfam" id="PF13688">
    <property type="entry name" value="Reprolysin_5"/>
    <property type="match status" value="1"/>
</dbReference>
<dbReference type="FunCoup" id="A0A1Y1Y287">
    <property type="interactions" value="81"/>
</dbReference>
<dbReference type="PANTHER" id="PTHR11905">
    <property type="entry name" value="ADAM A DISINTEGRIN AND METALLOPROTEASE DOMAIN"/>
    <property type="match status" value="1"/>
</dbReference>
<feature type="domain" description="Disintegrin" evidence="7">
    <location>
        <begin position="400"/>
        <end position="485"/>
    </location>
</feature>
<dbReference type="InterPro" id="IPR001762">
    <property type="entry name" value="Disintegrin_dom"/>
</dbReference>
<dbReference type="PROSITE" id="PS50214">
    <property type="entry name" value="DISINTEGRIN_2"/>
    <property type="match status" value="1"/>
</dbReference>
<evidence type="ECO:0000256" key="2">
    <source>
        <dbReference type="ARBA" id="ARBA00056552"/>
    </source>
</evidence>
<keyword evidence="4" id="KW-0862">Zinc</keyword>
<sequence>MPYRVDPKAHTKGWARLVVHQDNSRIIPDTQHIYEGVFTLDSETYHIQPIASYKLSKRFYDPEIASPSARPSHQKWSSTIIYKLSDQKSGPAQNLRKREFGDGRGELSNLLGNRHKEGTCGTEGLGFNKNITATKKLSPYAWDDQGDYQRLNKRAPTEGTAGCPTSRKVMYMGVAADCAYVAYKKGIEEATKSILSNWNIASGVYESTFNIALGVVKLEVRSEVCPSTPDSTIAWNRGCSDAYNINDRLNDFTRWRGTLGEDGTGLWHLMTKCSSGPKVGVAWLDQACVTSTKRQNNDYVSGTGVSSATAMEWKVVAHEIGHNFGAKHDCINSQCPCTNCDCCPCDGTCDCKGQYLMNPTSDMNAKNFSPCSIRDICSNIPNIGQCLEGLCKVYKSTIRESMCGNGIKEPGEECDCGTSVDCPCCTPQCKLKPGAVCSDDGDECCKDCQLKPANTTCRPAQSECDIVEMCNGVSPTCPTDTYIEDGKDCGASGSGLKCASGQCTSRDAQCAARGQRMGITKACTSYISADPCQFVCNSPERSNACVIMQGQFIDGTTCGLSGKCLKGVCQSGNMVDSVRSWFDQNRALSIALISIGAAIALCCLWSCCCRRVKRKRTVIQTTYPPSTRYDAGYVDPTLYNGPPPPTVYYPPNTHQNSFQHPTYPGNGRQNDIPLTNIRQ</sequence>
<dbReference type="InParanoid" id="A0A1Y1Y287"/>
<evidence type="ECO:0000256" key="5">
    <source>
        <dbReference type="SAM" id="MobiDB-lite"/>
    </source>
</evidence>
<keyword evidence="1" id="KW-1015">Disulfide bond</keyword>
<dbReference type="Gene3D" id="3.40.390.10">
    <property type="entry name" value="Collagenase (Catalytic Domain)"/>
    <property type="match status" value="1"/>
</dbReference>
<dbReference type="PROSITE" id="PS50215">
    <property type="entry name" value="ADAM_MEPRO"/>
    <property type="match status" value="1"/>
</dbReference>
<dbReference type="SUPFAM" id="SSF57552">
    <property type="entry name" value="Blood coagulation inhibitor (disintegrin)"/>
    <property type="match status" value="1"/>
</dbReference>
<feature type="region of interest" description="Disordered" evidence="5">
    <location>
        <begin position="658"/>
        <end position="679"/>
    </location>
</feature>
<evidence type="ECO:0000256" key="6">
    <source>
        <dbReference type="SAM" id="Phobius"/>
    </source>
</evidence>
<evidence type="ECO:0000256" key="1">
    <source>
        <dbReference type="ARBA" id="ARBA00023157"/>
    </source>
</evidence>
<feature type="active site" evidence="4">
    <location>
        <position position="319"/>
    </location>
</feature>
<keyword evidence="10" id="KW-1185">Reference proteome</keyword>
<accession>A0A1Y1Y287</accession>
<evidence type="ECO:0000313" key="10">
    <source>
        <dbReference type="Proteomes" id="UP000193498"/>
    </source>
</evidence>
<name>A0A1Y1Y287_9FUNG</name>
<dbReference type="InterPro" id="IPR024079">
    <property type="entry name" value="MetalloPept_cat_dom_sf"/>
</dbReference>
<protein>
    <recommendedName>
        <fullName evidence="3">Disintegrin and metalloproteinase domain-containing protein B</fullName>
    </recommendedName>
</protein>
<comment type="caution">
    <text evidence="4">Lacks conserved residue(s) required for the propagation of feature annotation.</text>
</comment>
<feature type="transmembrane region" description="Helical" evidence="6">
    <location>
        <begin position="587"/>
        <end position="607"/>
    </location>
</feature>
<proteinExistence type="predicted"/>
<dbReference type="Pfam" id="PF00200">
    <property type="entry name" value="Disintegrin"/>
    <property type="match status" value="1"/>
</dbReference>
<dbReference type="STRING" id="1314790.A0A1Y1Y287"/>
<evidence type="ECO:0000313" key="9">
    <source>
        <dbReference type="EMBL" id="ORX92127.1"/>
    </source>
</evidence>
<dbReference type="InterPro" id="IPR036436">
    <property type="entry name" value="Disintegrin_dom_sf"/>
</dbReference>
<feature type="binding site" evidence="4">
    <location>
        <position position="318"/>
    </location>
    <ligand>
        <name>Zn(2+)</name>
        <dbReference type="ChEBI" id="CHEBI:29105"/>
        <note>catalytic</note>
    </ligand>
</feature>
<dbReference type="SUPFAM" id="SSF55486">
    <property type="entry name" value="Metalloproteases ('zincins'), catalytic domain"/>
    <property type="match status" value="1"/>
</dbReference>
<evidence type="ECO:0000256" key="4">
    <source>
        <dbReference type="PROSITE-ProRule" id="PRU00276"/>
    </source>
</evidence>
<gene>
    <name evidence="9" type="ORF">K493DRAFT_226442</name>
</gene>
<keyword evidence="6" id="KW-0812">Transmembrane</keyword>
<comment type="caution">
    <text evidence="9">The sequence shown here is derived from an EMBL/GenBank/DDBJ whole genome shotgun (WGS) entry which is preliminary data.</text>
</comment>